<dbReference type="AlphaFoldDB" id="A0A919NRL1"/>
<gene>
    <name evidence="2" type="ORF">Ate02nite_50470</name>
</gene>
<evidence type="ECO:0000313" key="3">
    <source>
        <dbReference type="Proteomes" id="UP000623608"/>
    </source>
</evidence>
<keyword evidence="1" id="KW-1133">Transmembrane helix</keyword>
<dbReference type="GO" id="GO:0016020">
    <property type="term" value="C:membrane"/>
    <property type="evidence" value="ECO:0007669"/>
    <property type="project" value="InterPro"/>
</dbReference>
<dbReference type="Pfam" id="PF04186">
    <property type="entry name" value="FxsA"/>
    <property type="match status" value="1"/>
</dbReference>
<proteinExistence type="predicted"/>
<evidence type="ECO:0000313" key="2">
    <source>
        <dbReference type="EMBL" id="GIF22317.1"/>
    </source>
</evidence>
<keyword evidence="1" id="KW-0812">Transmembrane</keyword>
<accession>A0A919NRL1</accession>
<dbReference type="NCBIfam" id="NF008528">
    <property type="entry name" value="PRK11463.1-2"/>
    <property type="match status" value="1"/>
</dbReference>
<dbReference type="Proteomes" id="UP000623608">
    <property type="component" value="Unassembled WGS sequence"/>
</dbReference>
<feature type="transmembrane region" description="Helical" evidence="1">
    <location>
        <begin position="80"/>
        <end position="105"/>
    </location>
</feature>
<dbReference type="PANTHER" id="PTHR35335:SF1">
    <property type="entry name" value="UPF0716 PROTEIN FXSA"/>
    <property type="match status" value="1"/>
</dbReference>
<evidence type="ECO:0000256" key="1">
    <source>
        <dbReference type="SAM" id="Phobius"/>
    </source>
</evidence>
<keyword evidence="1" id="KW-0472">Membrane</keyword>
<dbReference type="PANTHER" id="PTHR35335">
    <property type="entry name" value="UPF0716 PROTEIN FXSA"/>
    <property type="match status" value="1"/>
</dbReference>
<dbReference type="RefSeq" id="WP_203809727.1">
    <property type="nucleotide sequence ID" value="NZ_BOMY01000034.1"/>
</dbReference>
<name>A0A919NRL1_9ACTN</name>
<comment type="caution">
    <text evidence="2">The sequence shown here is derived from an EMBL/GenBank/DDBJ whole genome shotgun (WGS) entry which is preliminary data.</text>
</comment>
<organism evidence="2 3">
    <name type="scientific">Paractinoplanes tereljensis</name>
    <dbReference type="NCBI Taxonomy" id="571912"/>
    <lineage>
        <taxon>Bacteria</taxon>
        <taxon>Bacillati</taxon>
        <taxon>Actinomycetota</taxon>
        <taxon>Actinomycetes</taxon>
        <taxon>Micromonosporales</taxon>
        <taxon>Micromonosporaceae</taxon>
        <taxon>Paractinoplanes</taxon>
    </lineage>
</organism>
<sequence>MQRRGIALLPLGLAVLAIAEITVFISVAHVLGAGWALLLLAAFEIGGMLLLRREGIKGWRGFQAAAAEGRPPGPQVANSLAGLAGALLLAIPGFLSSVAGLLLLIGRPVVRRWIERYTERQVGAAVAGDLFGPRRVKVRRGEPVVVVEEQTPVHTPPAAAIEGEVVEGEVVR</sequence>
<protein>
    <submittedName>
        <fullName evidence="2">Uncharacterized protein</fullName>
    </submittedName>
</protein>
<keyword evidence="3" id="KW-1185">Reference proteome</keyword>
<feature type="transmembrane region" description="Helical" evidence="1">
    <location>
        <begin position="29"/>
        <end position="51"/>
    </location>
</feature>
<dbReference type="EMBL" id="BOMY01000034">
    <property type="protein sequence ID" value="GIF22317.1"/>
    <property type="molecule type" value="Genomic_DNA"/>
</dbReference>
<dbReference type="InterPro" id="IPR007313">
    <property type="entry name" value="FxsA"/>
</dbReference>
<reference evidence="2" key="1">
    <citation type="submission" date="2021-01" db="EMBL/GenBank/DDBJ databases">
        <title>Whole genome shotgun sequence of Actinoplanes tereljensis NBRC 105297.</title>
        <authorList>
            <person name="Komaki H."/>
            <person name="Tamura T."/>
        </authorList>
    </citation>
    <scope>NUCLEOTIDE SEQUENCE</scope>
    <source>
        <strain evidence="2">NBRC 105297</strain>
    </source>
</reference>